<dbReference type="InterPro" id="IPR051468">
    <property type="entry name" value="Fungal_SecMetab_SDRs"/>
</dbReference>
<dbReference type="InterPro" id="IPR002347">
    <property type="entry name" value="SDR_fam"/>
</dbReference>
<dbReference type="Pfam" id="PF00106">
    <property type="entry name" value="adh_short"/>
    <property type="match status" value="1"/>
</dbReference>
<dbReference type="SUPFAM" id="SSF51735">
    <property type="entry name" value="NAD(P)-binding Rossmann-fold domains"/>
    <property type="match status" value="1"/>
</dbReference>
<dbReference type="STRING" id="1080227.A8L45_03260"/>
<keyword evidence="2" id="KW-1185">Reference proteome</keyword>
<dbReference type="AlphaFoldDB" id="A0A1C3EQY9"/>
<dbReference type="PANTHER" id="PTHR43544">
    <property type="entry name" value="SHORT-CHAIN DEHYDROGENASE/REDUCTASE"/>
    <property type="match status" value="1"/>
</dbReference>
<dbReference type="InterPro" id="IPR036291">
    <property type="entry name" value="NAD(P)-bd_dom_sf"/>
</dbReference>
<proteinExistence type="predicted"/>
<protein>
    <submittedName>
        <fullName evidence="1">Cell-cell signaling protein CsgA</fullName>
    </submittedName>
</protein>
<dbReference type="GO" id="GO:0016491">
    <property type="term" value="F:oxidoreductase activity"/>
    <property type="evidence" value="ECO:0007669"/>
    <property type="project" value="TreeGrafter"/>
</dbReference>
<reference evidence="1 2" key="1">
    <citation type="submission" date="2016-05" db="EMBL/GenBank/DDBJ databases">
        <title>Genomic Taxonomy of the Vibrionaceae.</title>
        <authorList>
            <person name="Gomez-Gil B."/>
            <person name="Enciso-Ibarra J."/>
        </authorList>
    </citation>
    <scope>NUCLEOTIDE SEQUENCE [LARGE SCALE GENOMIC DNA]</scope>
    <source>
        <strain evidence="1 2">CAIM 1920</strain>
    </source>
</reference>
<dbReference type="GO" id="GO:0005737">
    <property type="term" value="C:cytoplasm"/>
    <property type="evidence" value="ECO:0007669"/>
    <property type="project" value="TreeGrafter"/>
</dbReference>
<dbReference type="RefSeq" id="WP_068899176.1">
    <property type="nucleotide sequence ID" value="NZ_JBHUIF010000020.1"/>
</dbReference>
<evidence type="ECO:0000313" key="1">
    <source>
        <dbReference type="EMBL" id="ODA35647.1"/>
    </source>
</evidence>
<dbReference type="Gene3D" id="3.40.50.720">
    <property type="entry name" value="NAD(P)-binding Rossmann-like Domain"/>
    <property type="match status" value="1"/>
</dbReference>
<dbReference type="PANTHER" id="PTHR43544:SF12">
    <property type="entry name" value="NAD(P)-BINDING ROSSMANN-FOLD SUPERFAMILY PROTEIN"/>
    <property type="match status" value="1"/>
</dbReference>
<dbReference type="EMBL" id="LYBM01000003">
    <property type="protein sequence ID" value="ODA35647.1"/>
    <property type="molecule type" value="Genomic_DNA"/>
</dbReference>
<accession>A0A1C3EQY9</accession>
<comment type="caution">
    <text evidence="1">The sequence shown here is derived from an EMBL/GenBank/DDBJ whole genome shotgun (WGS) entry which is preliminary data.</text>
</comment>
<evidence type="ECO:0000313" key="2">
    <source>
        <dbReference type="Proteomes" id="UP000094936"/>
    </source>
</evidence>
<organism evidence="1 2">
    <name type="scientific">Veronia pacifica</name>
    <dbReference type="NCBI Taxonomy" id="1080227"/>
    <lineage>
        <taxon>Bacteria</taxon>
        <taxon>Pseudomonadati</taxon>
        <taxon>Pseudomonadota</taxon>
        <taxon>Gammaproteobacteria</taxon>
        <taxon>Vibrionales</taxon>
        <taxon>Vibrionaceae</taxon>
        <taxon>Veronia</taxon>
    </lineage>
</organism>
<name>A0A1C3EQY9_9GAMM</name>
<gene>
    <name evidence="1" type="ORF">A8L45_03260</name>
</gene>
<dbReference type="OrthoDB" id="9785826at2"/>
<dbReference type="Proteomes" id="UP000094936">
    <property type="component" value="Unassembled WGS sequence"/>
</dbReference>
<sequence>MTGTVLVAGSHGTIGRALIKSLSDKGYRVVTVSRKAEKLAESDNHLAVELTEESSVALVGQWLKDNLIELDGVICCCGQLHQDGNLPEKNLKQLNQAWLAKSMSVNVVTHMHLAQSVAPFIKSKSRLRWLSVSAKVGSIEDNQLGGWYSYRMSKSALNMLVKNLSIEWQRKASGTSVIAVHPGTTPSALSEPFTKNWPKDKLYPDDVTANRITTIFESLTPDGSGKLYHHDGTEIPW</sequence>
<dbReference type="PRINTS" id="PR00081">
    <property type="entry name" value="GDHRDH"/>
</dbReference>